<dbReference type="Gene3D" id="3.90.650.10">
    <property type="entry name" value="PurM-like C-terminal domain"/>
    <property type="match status" value="1"/>
</dbReference>
<dbReference type="InterPro" id="IPR036921">
    <property type="entry name" value="PurM-like_N_sf"/>
</dbReference>
<dbReference type="Pfam" id="PF22689">
    <property type="entry name" value="FGAR-AT_PurM_N-like"/>
    <property type="match status" value="1"/>
</dbReference>
<gene>
    <name evidence="3" type="ORF">CAMP_LOCUS8568</name>
</gene>
<dbReference type="PANTHER" id="PTHR10099">
    <property type="entry name" value="PHOSPHORIBOSYLFORMYLGLYCINAMIDINE SYNTHASE"/>
    <property type="match status" value="1"/>
</dbReference>
<dbReference type="AlphaFoldDB" id="A0A9P1N2Z9"/>
<dbReference type="SUPFAM" id="SSF52317">
    <property type="entry name" value="Class I glutamine amidotransferase-like"/>
    <property type="match status" value="1"/>
</dbReference>
<evidence type="ECO:0000313" key="4">
    <source>
        <dbReference type="Proteomes" id="UP001152747"/>
    </source>
</evidence>
<dbReference type="SUPFAM" id="SSF55326">
    <property type="entry name" value="PurM N-terminal domain-like"/>
    <property type="match status" value="1"/>
</dbReference>
<dbReference type="PROSITE" id="PS51273">
    <property type="entry name" value="GATASE_TYPE_1"/>
    <property type="match status" value="1"/>
</dbReference>
<name>A0A9P1N2Z9_9PELO</name>
<feature type="domain" description="FGAR-AT PurM N-terminal-like" evidence="2">
    <location>
        <begin position="2"/>
        <end position="98"/>
    </location>
</feature>
<dbReference type="SUPFAM" id="SSF56042">
    <property type="entry name" value="PurM C-terminal domain-like"/>
    <property type="match status" value="1"/>
</dbReference>
<dbReference type="GO" id="GO:0004642">
    <property type="term" value="F:phosphoribosylformylglycinamidine synthase activity"/>
    <property type="evidence" value="ECO:0007669"/>
    <property type="project" value="TreeGrafter"/>
</dbReference>
<comment type="caution">
    <text evidence="3">The sequence shown here is derived from an EMBL/GenBank/DDBJ whole genome shotgun (WGS) entry which is preliminary data.</text>
</comment>
<evidence type="ECO:0000313" key="3">
    <source>
        <dbReference type="EMBL" id="CAI5445931.1"/>
    </source>
</evidence>
<dbReference type="SMART" id="SM01211">
    <property type="entry name" value="GATase_5"/>
    <property type="match status" value="1"/>
</dbReference>
<dbReference type="Pfam" id="PF02769">
    <property type="entry name" value="AIRS_C"/>
    <property type="match status" value="1"/>
</dbReference>
<organism evidence="3 4">
    <name type="scientific">Caenorhabditis angaria</name>
    <dbReference type="NCBI Taxonomy" id="860376"/>
    <lineage>
        <taxon>Eukaryota</taxon>
        <taxon>Metazoa</taxon>
        <taxon>Ecdysozoa</taxon>
        <taxon>Nematoda</taxon>
        <taxon>Chromadorea</taxon>
        <taxon>Rhabditida</taxon>
        <taxon>Rhabditina</taxon>
        <taxon>Rhabditomorpha</taxon>
        <taxon>Rhabditoidea</taxon>
        <taxon>Rhabditidae</taxon>
        <taxon>Peloderinae</taxon>
        <taxon>Caenorhabditis</taxon>
    </lineage>
</organism>
<dbReference type="GO" id="GO:0005737">
    <property type="term" value="C:cytoplasm"/>
    <property type="evidence" value="ECO:0007669"/>
    <property type="project" value="TreeGrafter"/>
</dbReference>
<dbReference type="InterPro" id="IPR036676">
    <property type="entry name" value="PurM-like_C_sf"/>
</dbReference>
<sequence>MLVDVEKGVRLCLSETLLNLIWAPITDIKDIKMSGNWMWAAKCEGEGARLVSAVDSLCDALRDVGCAIDGGKDSLSMAVKVNEEVVKAPGTLVLSAYVTCPDITKKVTPNLKTSKNLSDADSVIILINFTDSKSINLGGTAFAQVYRQIGDEIDDVTDFQEFVNRFNKIQKLIENRKILAGHDISDGGMIVGLLEMAFAGNCGISANFEGQQVEELFSEAPAVLIEVEKSDEAEILSIFGKAAKTIGNTHKNFGPDGIIKIALNGELVLQEKLVELREIWEELGDQLGKYQTNELCLEQAKMVRETTKQIGYKCGFDFEYEVDFINDQTYFENAPRIAIIREEGSNGDREMASAFTLAGFQTFDVTMSDLSSGHTLSQYQGVAFVGGFSYADVLGSAKGWAAGIQFNEKIREQFQLFLARENTFSFGVCNGCQLMALLGWIGMESDEVDVFLEENKCERFESSFGPVKISENNKSIMLQNMEHSILGLWSSHGEGRFTYSSPNILRKLEENGQICVRFVDGDGKSAKDYGNNQKHLPYPMNPNGSESDVAAICSQNGRHLAMMPHSDRSFLSWQWPDYPFSNSNSSSNLSPWIKMFRNAYDWCKTH</sequence>
<dbReference type="CDD" id="cd02204">
    <property type="entry name" value="PurL_repeat2"/>
    <property type="match status" value="1"/>
</dbReference>
<protein>
    <recommendedName>
        <fullName evidence="5">PurM-like C-terminal domain-containing protein</fullName>
    </recommendedName>
</protein>
<proteinExistence type="predicted"/>
<dbReference type="GO" id="GO:0006164">
    <property type="term" value="P:purine nucleotide biosynthetic process"/>
    <property type="evidence" value="ECO:0007669"/>
    <property type="project" value="TreeGrafter"/>
</dbReference>
<accession>A0A9P1N2Z9</accession>
<evidence type="ECO:0008006" key="5">
    <source>
        <dbReference type="Google" id="ProtNLM"/>
    </source>
</evidence>
<feature type="domain" description="PurM-like C-terminal" evidence="1">
    <location>
        <begin position="133"/>
        <end position="250"/>
    </location>
</feature>
<dbReference type="Proteomes" id="UP001152747">
    <property type="component" value="Unassembled WGS sequence"/>
</dbReference>
<reference evidence="3" key="1">
    <citation type="submission" date="2022-11" db="EMBL/GenBank/DDBJ databases">
        <authorList>
            <person name="Kikuchi T."/>
        </authorList>
    </citation>
    <scope>NUCLEOTIDE SEQUENCE</scope>
    <source>
        <strain evidence="3">PS1010</strain>
    </source>
</reference>
<keyword evidence="4" id="KW-1185">Reference proteome</keyword>
<dbReference type="InterPro" id="IPR029062">
    <property type="entry name" value="Class_I_gatase-like"/>
</dbReference>
<dbReference type="CDD" id="cd01740">
    <property type="entry name" value="GATase1_FGAR_AT"/>
    <property type="match status" value="1"/>
</dbReference>
<dbReference type="Pfam" id="PF13507">
    <property type="entry name" value="GATase_5"/>
    <property type="match status" value="1"/>
</dbReference>
<dbReference type="InterPro" id="IPR010918">
    <property type="entry name" value="PurM-like_C_dom"/>
</dbReference>
<dbReference type="PANTHER" id="PTHR10099:SF1">
    <property type="entry name" value="PHOSPHORIBOSYLFORMYLGLYCINAMIDINE SYNTHASE"/>
    <property type="match status" value="1"/>
</dbReference>
<evidence type="ECO:0000259" key="2">
    <source>
        <dbReference type="Pfam" id="PF22689"/>
    </source>
</evidence>
<dbReference type="EMBL" id="CANHGI010000003">
    <property type="protein sequence ID" value="CAI5445931.1"/>
    <property type="molecule type" value="Genomic_DNA"/>
</dbReference>
<dbReference type="OrthoDB" id="6666987at2759"/>
<dbReference type="InterPro" id="IPR055181">
    <property type="entry name" value="FGAR-AT_PurM_N-like"/>
</dbReference>
<dbReference type="Gene3D" id="3.40.50.880">
    <property type="match status" value="1"/>
</dbReference>
<evidence type="ECO:0000259" key="1">
    <source>
        <dbReference type="Pfam" id="PF02769"/>
    </source>
</evidence>